<dbReference type="OrthoDB" id="10256524at2759"/>
<dbReference type="CDD" id="cd07489">
    <property type="entry name" value="Peptidases_S8_5"/>
    <property type="match status" value="1"/>
</dbReference>
<feature type="signal peptide" evidence="9">
    <location>
        <begin position="1"/>
        <end position="22"/>
    </location>
</feature>
<comment type="similarity">
    <text evidence="1 7 8">Belongs to the peptidase S8 family.</text>
</comment>
<keyword evidence="13" id="KW-1185">Reference proteome</keyword>
<feature type="active site" description="Charge relay system" evidence="6 7">
    <location>
        <position position="377"/>
    </location>
</feature>
<dbReference type="AlphaFoldDB" id="A0A9P9BRJ8"/>
<dbReference type="GeneID" id="70191730"/>
<dbReference type="GO" id="GO:0004252">
    <property type="term" value="F:serine-type endopeptidase activity"/>
    <property type="evidence" value="ECO:0007669"/>
    <property type="project" value="UniProtKB-UniRule"/>
</dbReference>
<evidence type="ECO:0000256" key="4">
    <source>
        <dbReference type="ARBA" id="ARBA00022801"/>
    </source>
</evidence>
<dbReference type="Pfam" id="PF00082">
    <property type="entry name" value="Peptidase_S8"/>
    <property type="match status" value="1"/>
</dbReference>
<reference evidence="12" key="1">
    <citation type="journal article" date="2021" name="Nat. Commun.">
        <title>Genetic determinants of endophytism in the Arabidopsis root mycobiome.</title>
        <authorList>
            <person name="Mesny F."/>
            <person name="Miyauchi S."/>
            <person name="Thiergart T."/>
            <person name="Pickel B."/>
            <person name="Atanasova L."/>
            <person name="Karlsson M."/>
            <person name="Huettel B."/>
            <person name="Barry K.W."/>
            <person name="Haridas S."/>
            <person name="Chen C."/>
            <person name="Bauer D."/>
            <person name="Andreopoulos W."/>
            <person name="Pangilinan J."/>
            <person name="LaButti K."/>
            <person name="Riley R."/>
            <person name="Lipzen A."/>
            <person name="Clum A."/>
            <person name="Drula E."/>
            <person name="Henrissat B."/>
            <person name="Kohler A."/>
            <person name="Grigoriev I.V."/>
            <person name="Martin F.M."/>
            <person name="Hacquard S."/>
        </authorList>
    </citation>
    <scope>NUCLEOTIDE SEQUENCE</scope>
    <source>
        <strain evidence="12">MPI-CAGE-CH-0230</strain>
    </source>
</reference>
<dbReference type="PROSITE" id="PS51892">
    <property type="entry name" value="SUBTILASE"/>
    <property type="match status" value="1"/>
</dbReference>
<evidence type="ECO:0000259" key="11">
    <source>
        <dbReference type="Pfam" id="PF06280"/>
    </source>
</evidence>
<dbReference type="InterPro" id="IPR034187">
    <property type="entry name" value="Peptidases_S8_5"/>
</dbReference>
<dbReference type="PROSITE" id="PS00137">
    <property type="entry name" value="SUBTILASE_HIS"/>
    <property type="match status" value="1"/>
</dbReference>
<evidence type="ECO:0000256" key="1">
    <source>
        <dbReference type="ARBA" id="ARBA00011073"/>
    </source>
</evidence>
<dbReference type="PROSITE" id="PS00138">
    <property type="entry name" value="SUBTILASE_SER"/>
    <property type="match status" value="1"/>
</dbReference>
<evidence type="ECO:0000256" key="3">
    <source>
        <dbReference type="ARBA" id="ARBA00022729"/>
    </source>
</evidence>
<dbReference type="InterPro" id="IPR015500">
    <property type="entry name" value="Peptidase_S8_subtilisin-rel"/>
</dbReference>
<feature type="chain" id="PRO_5040220615" evidence="9">
    <location>
        <begin position="23"/>
        <end position="755"/>
    </location>
</feature>
<gene>
    <name evidence="12" type="ORF">B0I36DRAFT_421546</name>
</gene>
<evidence type="ECO:0000256" key="9">
    <source>
        <dbReference type="SAM" id="SignalP"/>
    </source>
</evidence>
<dbReference type="Pfam" id="PF06280">
    <property type="entry name" value="fn3_5"/>
    <property type="match status" value="1"/>
</dbReference>
<dbReference type="PANTHER" id="PTHR43806:SF66">
    <property type="entry name" value="SERIN ENDOPEPTIDASE"/>
    <property type="match status" value="1"/>
</dbReference>
<keyword evidence="4 7" id="KW-0378">Hydrolase</keyword>
<dbReference type="GO" id="GO:0016020">
    <property type="term" value="C:membrane"/>
    <property type="evidence" value="ECO:0007669"/>
    <property type="project" value="InterPro"/>
</dbReference>
<dbReference type="Gene3D" id="3.40.50.200">
    <property type="entry name" value="Peptidase S8/S53 domain"/>
    <property type="match status" value="1"/>
</dbReference>
<keyword evidence="5 7" id="KW-0720">Serine protease</keyword>
<dbReference type="InterPro" id="IPR022398">
    <property type="entry name" value="Peptidase_S8_His-AS"/>
</dbReference>
<dbReference type="InterPro" id="IPR036852">
    <property type="entry name" value="Peptidase_S8/S53_dom_sf"/>
</dbReference>
<dbReference type="GO" id="GO:0006508">
    <property type="term" value="P:proteolysis"/>
    <property type="evidence" value="ECO:0007669"/>
    <property type="project" value="UniProtKB-KW"/>
</dbReference>
<feature type="domain" description="C5a peptidase/Subtilisin-like protease SBT2-like Fn3-like" evidence="11">
    <location>
        <begin position="460"/>
        <end position="580"/>
    </location>
</feature>
<evidence type="ECO:0000259" key="10">
    <source>
        <dbReference type="Pfam" id="PF00082"/>
    </source>
</evidence>
<dbReference type="Proteomes" id="UP000756346">
    <property type="component" value="Unassembled WGS sequence"/>
</dbReference>
<name>A0A9P9BRJ8_9PEZI</name>
<evidence type="ECO:0000256" key="2">
    <source>
        <dbReference type="ARBA" id="ARBA00022670"/>
    </source>
</evidence>
<dbReference type="PANTHER" id="PTHR43806">
    <property type="entry name" value="PEPTIDASE S8"/>
    <property type="match status" value="1"/>
</dbReference>
<evidence type="ECO:0000313" key="12">
    <source>
        <dbReference type="EMBL" id="KAH7035968.1"/>
    </source>
</evidence>
<dbReference type="InterPro" id="IPR050131">
    <property type="entry name" value="Peptidase_S8_subtilisin-like"/>
</dbReference>
<organism evidence="12 13">
    <name type="scientific">Microdochium trichocladiopsis</name>
    <dbReference type="NCBI Taxonomy" id="1682393"/>
    <lineage>
        <taxon>Eukaryota</taxon>
        <taxon>Fungi</taxon>
        <taxon>Dikarya</taxon>
        <taxon>Ascomycota</taxon>
        <taxon>Pezizomycotina</taxon>
        <taxon>Sordariomycetes</taxon>
        <taxon>Xylariomycetidae</taxon>
        <taxon>Xylariales</taxon>
        <taxon>Microdochiaceae</taxon>
        <taxon>Microdochium</taxon>
    </lineage>
</organism>
<evidence type="ECO:0000256" key="7">
    <source>
        <dbReference type="PROSITE-ProRule" id="PRU01240"/>
    </source>
</evidence>
<dbReference type="RefSeq" id="XP_046016061.1">
    <property type="nucleotide sequence ID" value="XM_046162184.1"/>
</dbReference>
<comment type="caution">
    <text evidence="12">The sequence shown here is derived from an EMBL/GenBank/DDBJ whole genome shotgun (WGS) entry which is preliminary data.</text>
</comment>
<dbReference type="InterPro" id="IPR010435">
    <property type="entry name" value="C5a/SBT2-like_Fn3"/>
</dbReference>
<dbReference type="PROSITE" id="PS00136">
    <property type="entry name" value="SUBTILASE_ASP"/>
    <property type="match status" value="1"/>
</dbReference>
<sequence length="755" mass="79819">MMLLLRPRAVALAALFASLAQGFEPVSAFDEDQAPMVSRTRAYILEYDTTATHLIAKRAESFLQHEIEVVSHFDSPVFSGAQIVAAGHGVEELTALPGVIRAWSDVQVDLLAPVHKREEPASAEDASKHDVHWATGVDKLHQRSVLGEGVKIGIVDTGILYSHSALGGGFGPGFKVAGGYDLVGRDWAPGGVPRPGPDPIDQQGHGTHVAGIVAGDAAATGWKGVAPGASLYAYKVFGASGSTDVSVVIAALLRAYDDGMDIITASLGGPSGFPDNVLAVVANRIAAEGVIVTFAAGNAGAAGPFFPDNGGAGDLVLSVASADVNGTTRTLQPSSYTSWGGLYDLSAKPDIAAPGRDIFSCWIGSDNNTFRLVSGTSMATPYVAGVAALYLAARAGARSKELSKEASMRIISSGVSLDSASSAGGVSKVYKAPAFQVGTGLINALSVVDSTASISLARLALNDTQNMRSEQEIMVYNGDETALTFTFGLEAAAGYEMLQDRNAVESSEETPRIKSWQDLAPIKAEARLIAPAQLQLGPGESGKVSLGFTAPTGLNATALPLYSGKLLVKASNGEQLSVPYQGLGFDLFSEMRTMFSGAYPLLRAGFPPKDATTFNFDLSTGAQSYPKIFSKMKWGTRELRWDIYEQGFRNDDHHWRYPPVVGEQGYVGSATSWASAGQVSMFDPAKHNASNIISFPLADQTRNALVSGSFTSTYYWIKPGNYTMRFAALKPFGDRARSDGWSALTRDFMLNHAMP</sequence>
<protein>
    <submittedName>
        <fullName evidence="12">Subtilase</fullName>
    </submittedName>
</protein>
<dbReference type="SUPFAM" id="SSF52743">
    <property type="entry name" value="Subtilisin-like"/>
    <property type="match status" value="1"/>
</dbReference>
<proteinExistence type="inferred from homology"/>
<keyword evidence="2 7" id="KW-0645">Protease</keyword>
<evidence type="ECO:0000256" key="5">
    <source>
        <dbReference type="ARBA" id="ARBA00022825"/>
    </source>
</evidence>
<feature type="domain" description="Peptidase S8/S53" evidence="10">
    <location>
        <begin position="147"/>
        <end position="401"/>
    </location>
</feature>
<feature type="active site" description="Charge relay system" evidence="6 7">
    <location>
        <position position="205"/>
    </location>
</feature>
<dbReference type="InterPro" id="IPR023827">
    <property type="entry name" value="Peptidase_S8_Asp-AS"/>
</dbReference>
<keyword evidence="3 9" id="KW-0732">Signal</keyword>
<evidence type="ECO:0000313" key="13">
    <source>
        <dbReference type="Proteomes" id="UP000756346"/>
    </source>
</evidence>
<feature type="active site" description="Charge relay system" evidence="6 7">
    <location>
        <position position="156"/>
    </location>
</feature>
<evidence type="ECO:0000256" key="6">
    <source>
        <dbReference type="PIRSR" id="PIRSR615500-1"/>
    </source>
</evidence>
<evidence type="ECO:0000256" key="8">
    <source>
        <dbReference type="RuleBase" id="RU003355"/>
    </source>
</evidence>
<dbReference type="InterPro" id="IPR023828">
    <property type="entry name" value="Peptidase_S8_Ser-AS"/>
</dbReference>
<accession>A0A9P9BRJ8</accession>
<dbReference type="InterPro" id="IPR000209">
    <property type="entry name" value="Peptidase_S8/S53_dom"/>
</dbReference>
<dbReference type="EMBL" id="JAGTJQ010000003">
    <property type="protein sequence ID" value="KAH7035968.1"/>
    <property type="molecule type" value="Genomic_DNA"/>
</dbReference>
<dbReference type="PRINTS" id="PR00723">
    <property type="entry name" value="SUBTILISIN"/>
</dbReference>